<dbReference type="AlphaFoldDB" id="E3HAB6"/>
<accession>E3HAB6</accession>
<evidence type="ECO:0000313" key="2">
    <source>
        <dbReference type="EMBL" id="ADO83646.1"/>
    </source>
</evidence>
<dbReference type="STRING" id="572544.Ilyop_1875"/>
<gene>
    <name evidence="2" type="ordered locus">Ilyop_1875</name>
</gene>
<dbReference type="HOGENOM" id="CLU_1765568_0_0_0"/>
<dbReference type="EMBL" id="CP002281">
    <property type="protein sequence ID" value="ADO83646.1"/>
    <property type="molecule type" value="Genomic_DNA"/>
</dbReference>
<keyword evidence="3" id="KW-1185">Reference proteome</keyword>
<dbReference type="Gene3D" id="3.30.1370.110">
    <property type="match status" value="1"/>
</dbReference>
<evidence type="ECO:0000259" key="1">
    <source>
        <dbReference type="PROSITE" id="PS50828"/>
    </source>
</evidence>
<evidence type="ECO:0000313" key="3">
    <source>
        <dbReference type="Proteomes" id="UP000006875"/>
    </source>
</evidence>
<name>E3HAB6_ILYPC</name>
<proteinExistence type="predicted"/>
<protein>
    <submittedName>
        <fullName evidence="2">Smr protein/MutS2</fullName>
    </submittedName>
</protein>
<dbReference type="Proteomes" id="UP000006875">
    <property type="component" value="Chromosome"/>
</dbReference>
<reference evidence="2 3" key="1">
    <citation type="journal article" date="2010" name="Stand. Genomic Sci.">
        <title>Complete genome sequence of Ilyobacter polytropus type strain (CuHbu1).</title>
        <authorList>
            <person name="Sikorski J."/>
            <person name="Chertkov O."/>
            <person name="Lapidus A."/>
            <person name="Nolan M."/>
            <person name="Lucas S."/>
            <person name="Del Rio T.G."/>
            <person name="Tice H."/>
            <person name="Cheng J.F."/>
            <person name="Tapia R."/>
            <person name="Han C."/>
            <person name="Goodwin L."/>
            <person name="Pitluck S."/>
            <person name="Liolios K."/>
            <person name="Ivanova N."/>
            <person name="Mavromatis K."/>
            <person name="Mikhailova N."/>
            <person name="Pati A."/>
            <person name="Chen A."/>
            <person name="Palaniappan K."/>
            <person name="Land M."/>
            <person name="Hauser L."/>
            <person name="Chang Y.J."/>
            <person name="Jeffries C.D."/>
            <person name="Brambilla E."/>
            <person name="Yasawong M."/>
            <person name="Rohde M."/>
            <person name="Pukall R."/>
            <person name="Spring S."/>
            <person name="Goker M."/>
            <person name="Woyke T."/>
            <person name="Bristow J."/>
            <person name="Eisen J.A."/>
            <person name="Markowitz V."/>
            <person name="Hugenholtz P."/>
            <person name="Kyrpides N.C."/>
            <person name="Klenk H.P."/>
        </authorList>
    </citation>
    <scope>NUCLEOTIDE SEQUENCE [LARGE SCALE GENOMIC DNA]</scope>
    <source>
        <strain evidence="3">ATCC 51220 / DSM 2926 / LMG 16218 / CuHBu1</strain>
    </source>
</reference>
<dbReference type="PROSITE" id="PS50828">
    <property type="entry name" value="SMR"/>
    <property type="match status" value="1"/>
</dbReference>
<dbReference type="eggNOG" id="COG2840">
    <property type="taxonomic scope" value="Bacteria"/>
</dbReference>
<organism evidence="2 3">
    <name type="scientific">Ilyobacter polytropus (strain ATCC 51220 / DSM 2926 / LMG 16218 / CuHBu1)</name>
    <dbReference type="NCBI Taxonomy" id="572544"/>
    <lineage>
        <taxon>Bacteria</taxon>
        <taxon>Fusobacteriati</taxon>
        <taxon>Fusobacteriota</taxon>
        <taxon>Fusobacteriia</taxon>
        <taxon>Fusobacteriales</taxon>
        <taxon>Fusobacteriaceae</taxon>
        <taxon>Ilyobacter</taxon>
    </lineage>
</organism>
<dbReference type="InterPro" id="IPR002625">
    <property type="entry name" value="Smr_dom"/>
</dbReference>
<dbReference type="SUPFAM" id="SSF160443">
    <property type="entry name" value="SMR domain-like"/>
    <property type="match status" value="1"/>
</dbReference>
<dbReference type="RefSeq" id="WP_013388308.1">
    <property type="nucleotide sequence ID" value="NC_014632.1"/>
</dbReference>
<dbReference type="Pfam" id="PF01713">
    <property type="entry name" value="Smr"/>
    <property type="match status" value="1"/>
</dbReference>
<sequence>MVIDLHNMTCNDAIRFFITKYNELYKNGYRGSIEVIHGYGSHGEGGVIKKRLRKFLLENKSSLKFTINANPGVTFVVPVKAIPQMKNEISKDILEFCRENPKSLDKIKGNFFKKYTNREILATVKSLVKKGELESFFKKNHEVYLAK</sequence>
<feature type="domain" description="Smr" evidence="1">
    <location>
        <begin position="3"/>
        <end position="80"/>
    </location>
</feature>
<dbReference type="InterPro" id="IPR036063">
    <property type="entry name" value="Smr_dom_sf"/>
</dbReference>
<dbReference type="KEGG" id="ipo:Ilyop_1875"/>
<dbReference type="OrthoDB" id="88801at2"/>